<evidence type="ECO:0000313" key="1">
    <source>
        <dbReference type="EMBL" id="KTF07154.1"/>
    </source>
</evidence>
<dbReference type="AlphaFoldDB" id="A0A1B6NUK6"/>
<comment type="caution">
    <text evidence="1">The sequence shown here is derived from an EMBL/GenBank/DDBJ whole genome shotgun (WGS) entry which is preliminary data.</text>
</comment>
<protein>
    <submittedName>
        <fullName evidence="1">Uncharacterized protein</fullName>
    </submittedName>
</protein>
<accession>A0A1B6NUK6</accession>
<gene>
    <name evidence="1" type="ORF">MGSAQ_001350</name>
</gene>
<reference evidence="1" key="1">
    <citation type="submission" date="2013-11" db="EMBL/GenBank/DDBJ databases">
        <title>Microbial diversity, functional groups and degradation webs in Northern and Southern Mediterranean and Red Sea marine crude oil polluted sites.</title>
        <authorList>
            <person name="Daffonchio D."/>
            <person name="Mapelli F."/>
            <person name="Ferrer M."/>
            <person name="Richter M."/>
            <person name="Cherif A."/>
            <person name="Malkawi H.I."/>
            <person name="Yakimov M.M."/>
            <person name="Abdel-Fattah Y.R."/>
            <person name="Blaghen M."/>
            <person name="Golyshin P.N."/>
            <person name="Kalogerakis N."/>
            <person name="Boon N."/>
            <person name="Magagnini M."/>
            <person name="Fava F."/>
        </authorList>
    </citation>
    <scope>NUCLEOTIDE SEQUENCE</scope>
</reference>
<dbReference type="EMBL" id="AYSL01000722">
    <property type="protein sequence ID" value="KTF07154.1"/>
    <property type="molecule type" value="Genomic_DNA"/>
</dbReference>
<name>A0A1B6NUK6_9ZZZZ</name>
<organism evidence="1">
    <name type="scientific">marine sediment metagenome</name>
    <dbReference type="NCBI Taxonomy" id="412755"/>
    <lineage>
        <taxon>unclassified sequences</taxon>
        <taxon>metagenomes</taxon>
        <taxon>ecological metagenomes</taxon>
    </lineage>
</organism>
<proteinExistence type="predicted"/>
<sequence>RQGTEYTYQAFKEAMVDHAARYGIQLEATTRLQRGHINYPPTGWRVAAGKGKGCDDRHCLRGPFGQASDR</sequence>
<feature type="non-terminal residue" evidence="1">
    <location>
        <position position="1"/>
    </location>
</feature>